<dbReference type="Proteomes" id="UP000071859">
    <property type="component" value="Unassembled WGS sequence"/>
</dbReference>
<dbReference type="InterPro" id="IPR059225">
    <property type="entry name" value="BspC"/>
</dbReference>
<dbReference type="NCBIfam" id="NF047384">
    <property type="entry name" value="BspC_dom"/>
    <property type="match status" value="1"/>
</dbReference>
<name>A0A158AZP3_9BURK</name>
<dbReference type="AlphaFoldDB" id="A0A158AZP3"/>
<keyword evidence="2" id="KW-1185">Reference proteome</keyword>
<evidence type="ECO:0000313" key="2">
    <source>
        <dbReference type="Proteomes" id="UP000071859"/>
    </source>
</evidence>
<gene>
    <name evidence="1" type="ORF">AWB78_02148</name>
</gene>
<comment type="caution">
    <text evidence="1">The sequence shown here is derived from an EMBL/GenBank/DDBJ whole genome shotgun (WGS) entry which is preliminary data.</text>
</comment>
<dbReference type="EMBL" id="FCOX02000008">
    <property type="protein sequence ID" value="SAK63461.1"/>
    <property type="molecule type" value="Genomic_DNA"/>
</dbReference>
<sequence length="194" mass="21686">MRELLDVTKRHTVYSAPFLRRRAHRTHSAIHAIRAPAIRALPDHPERPFFIAHRMKPILAPALFALALSASMFQLVAAQEAPDLPEDYSYLAKLHVPDAVAQCVAAFDRWVENAPKYDTLIVPDRRVLSAKIDDDTPIFSVGNPIPVDKVIVMRAFAKARGTAQWTRVDSRCGVRDGHVVGVSLTPNMKPKIVR</sequence>
<reference evidence="1" key="1">
    <citation type="submission" date="2016-01" db="EMBL/GenBank/DDBJ databases">
        <authorList>
            <person name="Peeters C."/>
        </authorList>
    </citation>
    <scope>NUCLEOTIDE SEQUENCE</scope>
    <source>
        <strain evidence="1">LMG 29321</strain>
    </source>
</reference>
<accession>A0A158AZP3</accession>
<evidence type="ECO:0000313" key="1">
    <source>
        <dbReference type="EMBL" id="SAK63461.1"/>
    </source>
</evidence>
<organism evidence="1 2">
    <name type="scientific">Caballeronia calidae</name>
    <dbReference type="NCBI Taxonomy" id="1777139"/>
    <lineage>
        <taxon>Bacteria</taxon>
        <taxon>Pseudomonadati</taxon>
        <taxon>Pseudomonadota</taxon>
        <taxon>Betaproteobacteria</taxon>
        <taxon>Burkholderiales</taxon>
        <taxon>Burkholderiaceae</taxon>
        <taxon>Caballeronia</taxon>
    </lineage>
</organism>
<proteinExistence type="predicted"/>
<protein>
    <submittedName>
        <fullName evidence="1">Uncharacterized protein</fullName>
    </submittedName>
</protein>